<dbReference type="Gene3D" id="3.50.30.10">
    <property type="entry name" value="Phosphohistidine domain"/>
    <property type="match status" value="1"/>
</dbReference>
<evidence type="ECO:0000259" key="9">
    <source>
        <dbReference type="Pfam" id="PF00391"/>
    </source>
</evidence>
<evidence type="ECO:0000313" key="12">
    <source>
        <dbReference type="Proteomes" id="UP000266677"/>
    </source>
</evidence>
<dbReference type="Gene3D" id="3.30.1490.20">
    <property type="entry name" value="ATP-grasp fold, A domain"/>
    <property type="match status" value="1"/>
</dbReference>
<sequence>MRTTVTVLTGEQWLPPSTFNIYRTGGLAARPGSGCRISGRSRDLRVSRHRVGHGRDRQPTYLGDAVVDTDSGATTYVLGFEQIDRGRIALVGGKGANLGELSRIEGTRVPAGFCVTTDAYRRVVADALEDRLDQLSHPNIENLAALAADARRIIEAIPIPDEVAVAIAGRLDANTAYAVRSSATAEDLPTASFAGQQDTFLNIIGPEAVLEHVRLCWASLFTERAVAYRVRNGFDHRKVHMAVVVQRMVFPEVSGILFTADPLSGNRGIASIDAGFGLGEAMVSGLVNTDVYKVRDDTLIEKTIATKHLALHAAPEGGTREHTLAPELRRQPALTDERAIRLAHLGRRVEAHFGAPQDIEWCLTGDEFRIVQSRPITALFPVPPTDDADNHIYLSVGHQQMMTDPMKPLGLSIWQLTTPRPMAEAGGRLFVDATDRLASATGRAQFLEFSGKTDPLMRDALLSVLERGDFDLTPPEREPGELLPGRDADPIDTDPAIVADLIARTRTSLAVLDRDIREKYGPELFDFILADFRELRRLMSDPRSHQAILAGTDATWWLNEQMRTWLGEPNAADILSQSAPDNITSEMGLDLLDVADAVRPHPHVVEFLRGADNDTFLDELPELPGGREASAAIRCYLDKYGMRCVGEIDITRPRWSEHPTALLPALLTNIDNFPPGESRRRFERGLNEAAKKEDELLQRLRSLPDGAAKAEQTKAMIDRLRTFVGYREFPKYGIVSRYFVYKKALLAEADRQVEAGVLRDREDIHYLRLQEFHDVARTGKVDNRLIRAREEAFRAYQTLTPPRVLTSDGETFSGSYRRENLPADALAGLPVSTGTVEGRARVVGDLTEADLAPGDILVTAYTDPSWSPVFVTLGGLVTEVGGLLTHGAVIAREYGLPAVVGVADATRLIRDGQRIRVNGTDGYVEILP</sequence>
<evidence type="ECO:0000256" key="6">
    <source>
        <dbReference type="ARBA" id="ARBA00074400"/>
    </source>
</evidence>
<dbReference type="PANTHER" id="PTHR43615">
    <property type="entry name" value="PHOSPHOENOLPYRUVATE SYNTHASE-RELATED"/>
    <property type="match status" value="1"/>
</dbReference>
<dbReference type="GO" id="GO:0005524">
    <property type="term" value="F:ATP binding"/>
    <property type="evidence" value="ECO:0007669"/>
    <property type="project" value="UniProtKB-KW"/>
</dbReference>
<dbReference type="OrthoDB" id="9765468at2"/>
<dbReference type="FunFam" id="3.50.30.10:FF:000007">
    <property type="entry name" value="Phosphoenolpyruvate synthase"/>
    <property type="match status" value="1"/>
</dbReference>
<dbReference type="NCBIfam" id="NF004879">
    <property type="entry name" value="PRK06241.1-4"/>
    <property type="match status" value="1"/>
</dbReference>
<evidence type="ECO:0000256" key="8">
    <source>
        <dbReference type="SAM" id="MobiDB-lite"/>
    </source>
</evidence>
<dbReference type="InterPro" id="IPR013815">
    <property type="entry name" value="ATP_grasp_subdomain_1"/>
</dbReference>
<gene>
    <name evidence="11" type="primary">ppsA</name>
    <name evidence="11" type="ORF">D5S18_06035</name>
</gene>
<dbReference type="Proteomes" id="UP000266677">
    <property type="component" value="Unassembled WGS sequence"/>
</dbReference>
<dbReference type="NCBIfam" id="NF004877">
    <property type="entry name" value="PRK06241.1-2"/>
    <property type="match status" value="1"/>
</dbReference>
<accession>A0A3A4KR01</accession>
<dbReference type="Pfam" id="PF01326">
    <property type="entry name" value="PPDK_N"/>
    <property type="match status" value="1"/>
</dbReference>
<dbReference type="NCBIfam" id="NF041857">
    <property type="entry name" value="RIF_Ptrans_rph"/>
    <property type="match status" value="1"/>
</dbReference>
<evidence type="ECO:0000256" key="2">
    <source>
        <dbReference type="ARBA" id="ARBA00022840"/>
    </source>
</evidence>
<dbReference type="AlphaFoldDB" id="A0A3A4KR01"/>
<dbReference type="GO" id="GO:0016301">
    <property type="term" value="F:kinase activity"/>
    <property type="evidence" value="ECO:0007669"/>
    <property type="project" value="InterPro"/>
</dbReference>
<dbReference type="EC" id="2.7.9.6" evidence="5"/>
<dbReference type="InterPro" id="IPR002192">
    <property type="entry name" value="PPDK_AMP/ATP-bd"/>
</dbReference>
<reference evidence="11 12" key="1">
    <citation type="submission" date="2018-09" db="EMBL/GenBank/DDBJ databases">
        <title>YIM PH21274 draft genome.</title>
        <authorList>
            <person name="Miao C."/>
        </authorList>
    </citation>
    <scope>NUCLEOTIDE SEQUENCE [LARGE SCALE GENOMIC DNA]</scope>
    <source>
        <strain evidence="11 12">YIM PH 21724</strain>
    </source>
</reference>
<comment type="similarity">
    <text evidence="4">Belongs to the rifampicin phosphotransferase family.</text>
</comment>
<proteinExistence type="inferred from homology"/>
<keyword evidence="1" id="KW-0547">Nucleotide-binding</keyword>
<evidence type="ECO:0000256" key="1">
    <source>
        <dbReference type="ARBA" id="ARBA00022741"/>
    </source>
</evidence>
<comment type="caution">
    <text evidence="11">The sequence shown here is derived from an EMBL/GenBank/DDBJ whole genome shotgun (WGS) entry which is preliminary data.</text>
</comment>
<evidence type="ECO:0000256" key="3">
    <source>
        <dbReference type="ARBA" id="ARBA00051922"/>
    </source>
</evidence>
<keyword evidence="12" id="KW-1185">Reference proteome</keyword>
<dbReference type="Pfam" id="PF00391">
    <property type="entry name" value="PEP-utilizers"/>
    <property type="match status" value="1"/>
</dbReference>
<dbReference type="InterPro" id="IPR051549">
    <property type="entry name" value="PEP_Utilizing_Enz"/>
</dbReference>
<comment type="catalytic activity">
    <reaction evidence="3">
        <text>rifampicin + ATP + H2O = 21-phosphorifampicin + AMP + phosphate + 2 H(+)</text>
        <dbReference type="Rhea" id="RHEA:56304"/>
        <dbReference type="ChEBI" id="CHEBI:15377"/>
        <dbReference type="ChEBI" id="CHEBI:15378"/>
        <dbReference type="ChEBI" id="CHEBI:30616"/>
        <dbReference type="ChEBI" id="CHEBI:43474"/>
        <dbReference type="ChEBI" id="CHEBI:71365"/>
        <dbReference type="ChEBI" id="CHEBI:140195"/>
        <dbReference type="ChEBI" id="CHEBI:456215"/>
        <dbReference type="EC" id="2.7.9.6"/>
    </reaction>
    <physiologicalReaction direction="left-to-right" evidence="3">
        <dbReference type="Rhea" id="RHEA:56305"/>
    </physiologicalReaction>
</comment>
<keyword evidence="11" id="KW-0808">Transferase</keyword>
<dbReference type="Gene3D" id="3.30.470.20">
    <property type="entry name" value="ATP-grasp fold, B domain"/>
    <property type="match status" value="1"/>
</dbReference>
<dbReference type="InterPro" id="IPR036637">
    <property type="entry name" value="Phosphohistidine_dom_sf"/>
</dbReference>
<dbReference type="EMBL" id="QZFU01000013">
    <property type="protein sequence ID" value="RJO78441.1"/>
    <property type="molecule type" value="Genomic_DNA"/>
</dbReference>
<keyword evidence="11" id="KW-0670">Pyruvate</keyword>
<evidence type="ECO:0000259" key="10">
    <source>
        <dbReference type="Pfam" id="PF01326"/>
    </source>
</evidence>
<feature type="region of interest" description="Disordered" evidence="8">
    <location>
        <begin position="470"/>
        <end position="489"/>
    </location>
</feature>
<evidence type="ECO:0000256" key="5">
    <source>
        <dbReference type="ARBA" id="ARBA00066332"/>
    </source>
</evidence>
<evidence type="ECO:0000256" key="7">
    <source>
        <dbReference type="ARBA" id="ARBA00076136"/>
    </source>
</evidence>
<dbReference type="FunFam" id="3.30.1490.20:FF:000010">
    <property type="entry name" value="Phosphoenolpyruvate synthase"/>
    <property type="match status" value="1"/>
</dbReference>
<evidence type="ECO:0000256" key="4">
    <source>
        <dbReference type="ARBA" id="ARBA00061332"/>
    </source>
</evidence>
<dbReference type="PANTHER" id="PTHR43615:SF1">
    <property type="entry name" value="PPDK_N DOMAIN-CONTAINING PROTEIN"/>
    <property type="match status" value="1"/>
</dbReference>
<feature type="domain" description="PEP-utilising enzyme mobile" evidence="9">
    <location>
        <begin position="852"/>
        <end position="922"/>
    </location>
</feature>
<feature type="domain" description="Pyruvate phosphate dikinase AMP/ATP-binding" evidence="10">
    <location>
        <begin position="89"/>
        <end position="378"/>
    </location>
</feature>
<name>A0A3A4KR01_9NOCA</name>
<evidence type="ECO:0000313" key="11">
    <source>
        <dbReference type="EMBL" id="RJO78441.1"/>
    </source>
</evidence>
<keyword evidence="2" id="KW-0067">ATP-binding</keyword>
<organism evidence="11 12">
    <name type="scientific">Nocardia panacis</name>
    <dbReference type="NCBI Taxonomy" id="2340916"/>
    <lineage>
        <taxon>Bacteria</taxon>
        <taxon>Bacillati</taxon>
        <taxon>Actinomycetota</taxon>
        <taxon>Actinomycetes</taxon>
        <taxon>Mycobacteriales</taxon>
        <taxon>Nocardiaceae</taxon>
        <taxon>Nocardia</taxon>
    </lineage>
</organism>
<dbReference type="InterPro" id="IPR008279">
    <property type="entry name" value="PEP-util_enz_mobile_dom"/>
</dbReference>
<dbReference type="SUPFAM" id="SSF52009">
    <property type="entry name" value="Phosphohistidine domain"/>
    <property type="match status" value="1"/>
</dbReference>
<dbReference type="SUPFAM" id="SSF56059">
    <property type="entry name" value="Glutathione synthetase ATP-binding domain-like"/>
    <property type="match status" value="1"/>
</dbReference>
<protein>
    <recommendedName>
        <fullName evidence="6">Rifampicin phosphotransferase</fullName>
        <ecNumber evidence="5">2.7.9.6</ecNumber>
    </recommendedName>
    <alternativeName>
        <fullName evidence="7">Rifampin phosphotransferase</fullName>
    </alternativeName>
</protein>